<gene>
    <name evidence="7" type="ORF">LARSCL_LOCUS1587</name>
</gene>
<keyword evidence="4" id="KW-0967">Endosome</keyword>
<accession>A0AAV1YX69</accession>
<evidence type="ECO:0000256" key="5">
    <source>
        <dbReference type="ARBA" id="ARBA00023329"/>
    </source>
</evidence>
<feature type="domain" description="Vps16 C-terminal" evidence="6">
    <location>
        <begin position="328"/>
        <end position="434"/>
    </location>
</feature>
<evidence type="ECO:0000259" key="6">
    <source>
        <dbReference type="Pfam" id="PF04840"/>
    </source>
</evidence>
<keyword evidence="8" id="KW-1185">Reference proteome</keyword>
<dbReference type="GO" id="GO:0005770">
    <property type="term" value="C:late endosome"/>
    <property type="evidence" value="ECO:0007669"/>
    <property type="project" value="UniProtKB-SubCell"/>
</dbReference>
<comment type="subcellular location">
    <subcellularLocation>
        <location evidence="2">Cytoplasmic vesicle</location>
    </subcellularLocation>
    <subcellularLocation>
        <location evidence="1">Early endosome</location>
    </subcellularLocation>
    <subcellularLocation>
        <location evidence="3">Late endosome</location>
    </subcellularLocation>
</comment>
<evidence type="ECO:0000256" key="4">
    <source>
        <dbReference type="ARBA" id="ARBA00022753"/>
    </source>
</evidence>
<dbReference type="InterPro" id="IPR040057">
    <property type="entry name" value="Spe-39"/>
</dbReference>
<sequence>MERKKHSDEGSVESLQRLSDDDYWESASKGFDFSEEWSSSAKNSKLSSLFTMRKNDELNQYDLLRCAGLNEVAENKTSSEELWASHILSVEEEIQAQKLAKSFNPLEFHLKENLEKKSLTAAQTIRNIVLGLDFNLKPFKAKEQKLELLKAAVDSHDGNAILVVVMFLKNTLKKSIFQRELGNFPDAVNMYLSYLNEDHEVDELTNMMLLLNKPEDAAMLKYDAAILTQSPDRKLKLIENCLNTHFQVGSVHRFLRETVLEHKTCIKDQIVLEEHTISSEENDDITSKLFEELTGKKELLDSSVMCNLIFCLLYFYNVAKIAFISPSNIRSRYNLSQKQYTWCALRTLAATNKWSEIEELFLSKNWLRTVKMRSCIGFIRVLEVLSKRGAPPEVMKKYISCLESQDTKLFFAKKYKCHSLVIEILKKNRDRLGLIEYKATLPPHSVDYCTATTILNNELLSNLLKEKPNFINEYEKKNKSVTIRIELGSFRCKGAYPTV</sequence>
<dbReference type="Proteomes" id="UP001497382">
    <property type="component" value="Unassembled WGS sequence"/>
</dbReference>
<dbReference type="PANTHER" id="PTHR13364">
    <property type="entry name" value="DEFECTIVE SPERMATOGENESIS PROTEIN 39"/>
    <property type="match status" value="1"/>
</dbReference>
<evidence type="ECO:0000313" key="7">
    <source>
        <dbReference type="EMBL" id="CAL1263621.1"/>
    </source>
</evidence>
<dbReference type="Pfam" id="PF04840">
    <property type="entry name" value="Vps16_C"/>
    <property type="match status" value="1"/>
</dbReference>
<dbReference type="GO" id="GO:0006886">
    <property type="term" value="P:intracellular protein transport"/>
    <property type="evidence" value="ECO:0007669"/>
    <property type="project" value="InterPro"/>
</dbReference>
<keyword evidence="5" id="KW-0968">Cytoplasmic vesicle</keyword>
<comment type="caution">
    <text evidence="7">The sequence shown here is derived from an EMBL/GenBank/DDBJ whole genome shotgun (WGS) entry which is preliminary data.</text>
</comment>
<evidence type="ECO:0000256" key="3">
    <source>
        <dbReference type="ARBA" id="ARBA00004603"/>
    </source>
</evidence>
<evidence type="ECO:0000313" key="8">
    <source>
        <dbReference type="Proteomes" id="UP001497382"/>
    </source>
</evidence>
<dbReference type="InterPro" id="IPR006925">
    <property type="entry name" value="Vps16_C"/>
</dbReference>
<reference evidence="7 8" key="1">
    <citation type="submission" date="2024-04" db="EMBL/GenBank/DDBJ databases">
        <authorList>
            <person name="Rising A."/>
            <person name="Reimegard J."/>
            <person name="Sonavane S."/>
            <person name="Akerstrom W."/>
            <person name="Nylinder S."/>
            <person name="Hedman E."/>
            <person name="Kallberg Y."/>
        </authorList>
    </citation>
    <scope>NUCLEOTIDE SEQUENCE [LARGE SCALE GENOMIC DNA]</scope>
</reference>
<name>A0AAV1YX69_9ARAC</name>
<organism evidence="7 8">
    <name type="scientific">Larinioides sclopetarius</name>
    <dbReference type="NCBI Taxonomy" id="280406"/>
    <lineage>
        <taxon>Eukaryota</taxon>
        <taxon>Metazoa</taxon>
        <taxon>Ecdysozoa</taxon>
        <taxon>Arthropoda</taxon>
        <taxon>Chelicerata</taxon>
        <taxon>Arachnida</taxon>
        <taxon>Araneae</taxon>
        <taxon>Araneomorphae</taxon>
        <taxon>Entelegynae</taxon>
        <taxon>Araneoidea</taxon>
        <taxon>Araneidae</taxon>
        <taxon>Larinioides</taxon>
    </lineage>
</organism>
<dbReference type="GO" id="GO:0007034">
    <property type="term" value="P:vacuolar transport"/>
    <property type="evidence" value="ECO:0007669"/>
    <property type="project" value="TreeGrafter"/>
</dbReference>
<dbReference type="GO" id="GO:0005769">
    <property type="term" value="C:early endosome"/>
    <property type="evidence" value="ECO:0007669"/>
    <property type="project" value="UniProtKB-SubCell"/>
</dbReference>
<evidence type="ECO:0000256" key="1">
    <source>
        <dbReference type="ARBA" id="ARBA00004412"/>
    </source>
</evidence>
<dbReference type="PANTHER" id="PTHR13364:SF6">
    <property type="entry name" value="SPERMATOGENESIS-DEFECTIVE PROTEIN 39 HOMOLOG"/>
    <property type="match status" value="1"/>
</dbReference>
<proteinExistence type="predicted"/>
<dbReference type="AlphaFoldDB" id="A0AAV1YX69"/>
<protein>
    <recommendedName>
        <fullName evidence="6">Vps16 C-terminal domain-containing protein</fullName>
    </recommendedName>
</protein>
<evidence type="ECO:0000256" key="2">
    <source>
        <dbReference type="ARBA" id="ARBA00004541"/>
    </source>
</evidence>
<dbReference type="EMBL" id="CAXIEN010000009">
    <property type="protein sequence ID" value="CAL1263621.1"/>
    <property type="molecule type" value="Genomic_DNA"/>
</dbReference>